<comment type="caution">
    <text evidence="2">The sequence shown here is derived from an EMBL/GenBank/DDBJ whole genome shotgun (WGS) entry which is preliminary data.</text>
</comment>
<dbReference type="SMART" id="SM00857">
    <property type="entry name" value="Resolvase"/>
    <property type="match status" value="1"/>
</dbReference>
<protein>
    <submittedName>
        <fullName evidence="2">Recombinase family protein</fullName>
    </submittedName>
</protein>
<proteinExistence type="predicted"/>
<evidence type="ECO:0000313" key="2">
    <source>
        <dbReference type="EMBL" id="MEJ6348965.1"/>
    </source>
</evidence>
<dbReference type="InterPro" id="IPR036162">
    <property type="entry name" value="Resolvase-like_N_sf"/>
</dbReference>
<reference evidence="2 3" key="1">
    <citation type="submission" date="2023-10" db="EMBL/GenBank/DDBJ databases">
        <title>Holzapfeliella saturejae sp. nov. isolated from Satureja montana flowers.</title>
        <authorList>
            <person name="Alcantara C."/>
            <person name="Zuniga M."/>
            <person name="Landete J.M."/>
            <person name="Monedero V."/>
        </authorList>
    </citation>
    <scope>NUCLEOTIDE SEQUENCE [LARGE SCALE GENOMIC DNA]</scope>
    <source>
        <strain evidence="2 3">He02</strain>
    </source>
</reference>
<organism evidence="2 3">
    <name type="scientific">Holzapfeliella saturejae</name>
    <dbReference type="NCBI Taxonomy" id="3082953"/>
    <lineage>
        <taxon>Bacteria</taxon>
        <taxon>Bacillati</taxon>
        <taxon>Bacillota</taxon>
        <taxon>Bacilli</taxon>
        <taxon>Lactobacillales</taxon>
        <taxon>Lactobacillaceae</taxon>
        <taxon>Holzapfeliella</taxon>
    </lineage>
</organism>
<dbReference type="RefSeq" id="WP_339970469.1">
    <property type="nucleotide sequence ID" value="NZ_JAWMWG010000005.1"/>
</dbReference>
<evidence type="ECO:0000259" key="1">
    <source>
        <dbReference type="PROSITE" id="PS51736"/>
    </source>
</evidence>
<dbReference type="PROSITE" id="PS51736">
    <property type="entry name" value="RECOMBINASES_3"/>
    <property type="match status" value="1"/>
</dbReference>
<dbReference type="InterPro" id="IPR006119">
    <property type="entry name" value="Resolv_N"/>
</dbReference>
<dbReference type="EMBL" id="JAWMWG010000005">
    <property type="protein sequence ID" value="MEJ6348965.1"/>
    <property type="molecule type" value="Genomic_DNA"/>
</dbReference>
<dbReference type="Gene3D" id="3.40.50.1390">
    <property type="entry name" value="Resolvase, N-terminal catalytic domain"/>
    <property type="match status" value="1"/>
</dbReference>
<dbReference type="Proteomes" id="UP001377804">
    <property type="component" value="Unassembled WGS sequence"/>
</dbReference>
<accession>A0ABU8SHV2</accession>
<keyword evidence="3" id="KW-1185">Reference proteome</keyword>
<gene>
    <name evidence="2" type="ORF">R4Y45_07000</name>
</gene>
<dbReference type="SUPFAM" id="SSF53041">
    <property type="entry name" value="Resolvase-like"/>
    <property type="match status" value="1"/>
</dbReference>
<dbReference type="Pfam" id="PF00239">
    <property type="entry name" value="Resolvase"/>
    <property type="match status" value="1"/>
</dbReference>
<feature type="domain" description="Resolvase/invertase-type recombinase catalytic" evidence="1">
    <location>
        <begin position="1"/>
        <end position="136"/>
    </location>
</feature>
<evidence type="ECO:0000313" key="3">
    <source>
        <dbReference type="Proteomes" id="UP001377804"/>
    </source>
</evidence>
<name>A0ABU8SHV2_9LACO</name>
<sequence>MKFGYINKTSDYFSIDEQNNQLKRFGCKKIYTADSTTDNFDRLLNMVHEDDQVVITDLSVLGDKLNDIKNNLVLIREQGATFSVLNFDQFKTNNSADENSYLNDFLIDLFNHVLSFDHNKRVKKQKEGIQAAKEAGRYQGGRPKYTDDSPEVQLLLKHARENPKLSVRKLCQLSGIKSRTTVYSILKKHNIKRGPHFELNIEFNKKS</sequence>